<protein>
    <submittedName>
        <fullName evidence="2">Uncharacterized protein</fullName>
    </submittedName>
</protein>
<dbReference type="Proteomes" id="UP001558613">
    <property type="component" value="Unassembled WGS sequence"/>
</dbReference>
<feature type="compositionally biased region" description="Polar residues" evidence="1">
    <location>
        <begin position="48"/>
        <end position="57"/>
    </location>
</feature>
<gene>
    <name evidence="2" type="ORF">QQF64_019617</name>
</gene>
<name>A0ABR3LIA8_9TELE</name>
<accession>A0ABR3LIA8</accession>
<feature type="region of interest" description="Disordered" evidence="1">
    <location>
        <begin position="1"/>
        <end position="68"/>
    </location>
</feature>
<evidence type="ECO:0000313" key="2">
    <source>
        <dbReference type="EMBL" id="KAL1251821.1"/>
    </source>
</evidence>
<evidence type="ECO:0000313" key="3">
    <source>
        <dbReference type="Proteomes" id="UP001558613"/>
    </source>
</evidence>
<sequence length="96" mass="10266">MPANTSSRAPPRASPPRGSHGAPASRVDLYGQRLSYNSPNAPAAEARPQQSPAQTDRPSYAQAVSGGVSRANTELHEIQHMLSIICSHLLTHNGQW</sequence>
<keyword evidence="3" id="KW-1185">Reference proteome</keyword>
<feature type="compositionally biased region" description="Low complexity" evidence="1">
    <location>
        <begin position="1"/>
        <end position="17"/>
    </location>
</feature>
<organism evidence="2 3">
    <name type="scientific">Cirrhinus molitorella</name>
    <name type="common">mud carp</name>
    <dbReference type="NCBI Taxonomy" id="172907"/>
    <lineage>
        <taxon>Eukaryota</taxon>
        <taxon>Metazoa</taxon>
        <taxon>Chordata</taxon>
        <taxon>Craniata</taxon>
        <taxon>Vertebrata</taxon>
        <taxon>Euteleostomi</taxon>
        <taxon>Actinopterygii</taxon>
        <taxon>Neopterygii</taxon>
        <taxon>Teleostei</taxon>
        <taxon>Ostariophysi</taxon>
        <taxon>Cypriniformes</taxon>
        <taxon>Cyprinidae</taxon>
        <taxon>Labeoninae</taxon>
        <taxon>Labeonini</taxon>
        <taxon>Cirrhinus</taxon>
    </lineage>
</organism>
<evidence type="ECO:0000256" key="1">
    <source>
        <dbReference type="SAM" id="MobiDB-lite"/>
    </source>
</evidence>
<reference evidence="2 3" key="1">
    <citation type="submission" date="2023-09" db="EMBL/GenBank/DDBJ databases">
        <authorList>
            <person name="Wang M."/>
        </authorList>
    </citation>
    <scope>NUCLEOTIDE SEQUENCE [LARGE SCALE GENOMIC DNA]</scope>
    <source>
        <strain evidence="2">GT-2023</strain>
        <tissue evidence="2">Liver</tissue>
    </source>
</reference>
<comment type="caution">
    <text evidence="2">The sequence shown here is derived from an EMBL/GenBank/DDBJ whole genome shotgun (WGS) entry which is preliminary data.</text>
</comment>
<dbReference type="EMBL" id="JAYMGO010000022">
    <property type="protein sequence ID" value="KAL1251821.1"/>
    <property type="molecule type" value="Genomic_DNA"/>
</dbReference>
<proteinExistence type="predicted"/>